<dbReference type="Proteomes" id="UP000182945">
    <property type="component" value="Chromosome"/>
</dbReference>
<feature type="transmembrane region" description="Helical" evidence="1">
    <location>
        <begin position="123"/>
        <end position="143"/>
    </location>
</feature>
<reference evidence="2 3" key="1">
    <citation type="submission" date="2016-11" db="EMBL/GenBank/DDBJ databases">
        <title>Complete genome sequencing of Virgibacillus halodenitrificans PDB-F2.</title>
        <authorList>
            <person name="Sun Z."/>
            <person name="Zhou Y."/>
            <person name="Li H."/>
        </authorList>
    </citation>
    <scope>NUCLEOTIDE SEQUENCE [LARGE SCALE GENOMIC DNA]</scope>
    <source>
        <strain evidence="2 3">PDB-F2</strain>
    </source>
</reference>
<sequence>MKAILIGLLAALFFSVTFVLNRLMELEGGHWVWSASLRFMFMLPILGIFLGTTRKIKPVINHIKRHPIPWFLWSTIGFGLFYAPLTFATIYGPGWLVAATFQLTIIAGSLLVPFLSQKVKQRIPIQSVFISLIILAGIFIMQMEHATTVPMTNVLLCVIPLVISAFAYPLGNRKMMLLVQGELTTFQRLLGMTIASMPFWIVLAVYGIFVDGLPSGAQVGQTFIVAVSSGIIATALFFYAAELVQDDNHKLAGVEATQSGEVIFALFGELLLLSAPLPSALSFIGIGLVIFGMLLHSVVSVLGNRKKRLIIKKQQSI</sequence>
<dbReference type="InterPro" id="IPR032713">
    <property type="entry name" value="EmrE"/>
</dbReference>
<gene>
    <name evidence="2" type="ORF">BME96_03890</name>
</gene>
<accession>A0AAC9IY49</accession>
<feature type="transmembrane region" description="Helical" evidence="1">
    <location>
        <begin position="221"/>
        <end position="241"/>
    </location>
</feature>
<evidence type="ECO:0008006" key="4">
    <source>
        <dbReference type="Google" id="ProtNLM"/>
    </source>
</evidence>
<proteinExistence type="predicted"/>
<feature type="transmembrane region" description="Helical" evidence="1">
    <location>
        <begin position="96"/>
        <end position="116"/>
    </location>
</feature>
<feature type="transmembrane region" description="Helical" evidence="1">
    <location>
        <begin position="283"/>
        <end position="303"/>
    </location>
</feature>
<organism evidence="2 3">
    <name type="scientific">Virgibacillus halodenitrificans</name>
    <name type="common">Bacillus halodenitrificans</name>
    <dbReference type="NCBI Taxonomy" id="1482"/>
    <lineage>
        <taxon>Bacteria</taxon>
        <taxon>Bacillati</taxon>
        <taxon>Bacillota</taxon>
        <taxon>Bacilli</taxon>
        <taxon>Bacillales</taxon>
        <taxon>Bacillaceae</taxon>
        <taxon>Virgibacillus</taxon>
    </lineage>
</organism>
<feature type="transmembrane region" description="Helical" evidence="1">
    <location>
        <begin position="189"/>
        <end position="209"/>
    </location>
</feature>
<dbReference type="RefSeq" id="WP_071648328.1">
    <property type="nucleotide sequence ID" value="NZ_CP017962.1"/>
</dbReference>
<dbReference type="GeneID" id="71513525"/>
<keyword evidence="1" id="KW-0472">Membrane</keyword>
<evidence type="ECO:0000313" key="2">
    <source>
        <dbReference type="EMBL" id="APC47359.1"/>
    </source>
</evidence>
<feature type="transmembrane region" description="Helical" evidence="1">
    <location>
        <begin position="31"/>
        <end position="50"/>
    </location>
</feature>
<dbReference type="EMBL" id="CP017962">
    <property type="protein sequence ID" value="APC47359.1"/>
    <property type="molecule type" value="Genomic_DNA"/>
</dbReference>
<evidence type="ECO:0000313" key="3">
    <source>
        <dbReference type="Proteomes" id="UP000182945"/>
    </source>
</evidence>
<protein>
    <recommendedName>
        <fullName evidence="4">Multidrug resistance efflux transporter family protein</fullName>
    </recommendedName>
</protein>
<name>A0AAC9IY49_VIRHA</name>
<keyword evidence="1" id="KW-1133">Transmembrane helix</keyword>
<dbReference type="Pfam" id="PF13536">
    <property type="entry name" value="EmrE"/>
    <property type="match status" value="1"/>
</dbReference>
<feature type="transmembrane region" description="Helical" evidence="1">
    <location>
        <begin position="149"/>
        <end position="168"/>
    </location>
</feature>
<dbReference type="KEGG" id="vhl:BME96_03890"/>
<dbReference type="AlphaFoldDB" id="A0AAC9IY49"/>
<keyword evidence="1" id="KW-0812">Transmembrane</keyword>
<feature type="transmembrane region" description="Helical" evidence="1">
    <location>
        <begin position="70"/>
        <end position="90"/>
    </location>
</feature>
<evidence type="ECO:0000256" key="1">
    <source>
        <dbReference type="SAM" id="Phobius"/>
    </source>
</evidence>
<feature type="transmembrane region" description="Helical" evidence="1">
    <location>
        <begin position="262"/>
        <end position="277"/>
    </location>
</feature>